<dbReference type="Gene3D" id="3.30.300.30">
    <property type="match status" value="1"/>
</dbReference>
<dbReference type="SUPFAM" id="SSF56801">
    <property type="entry name" value="Acetyl-CoA synthetase-like"/>
    <property type="match status" value="1"/>
</dbReference>
<dbReference type="InterPro" id="IPR020845">
    <property type="entry name" value="AMP-binding_CS"/>
</dbReference>
<dbReference type="Gene3D" id="3.40.50.980">
    <property type="match status" value="2"/>
</dbReference>
<evidence type="ECO:0000259" key="4">
    <source>
        <dbReference type="Pfam" id="PF13193"/>
    </source>
</evidence>
<dbReference type="PANTHER" id="PTHR24096">
    <property type="entry name" value="LONG-CHAIN-FATTY-ACID--COA LIGASE"/>
    <property type="match status" value="1"/>
</dbReference>
<dbReference type="InterPro" id="IPR025110">
    <property type="entry name" value="AMP-bd_C"/>
</dbReference>
<evidence type="ECO:0000256" key="2">
    <source>
        <dbReference type="ARBA" id="ARBA00022598"/>
    </source>
</evidence>
<name>A0A8H7PGH3_9FUNG</name>
<keyword evidence="2" id="KW-0436">Ligase</keyword>
<accession>A0A8H7PGH3</accession>
<feature type="domain" description="AMP-dependent synthetase/ligase" evidence="3">
    <location>
        <begin position="29"/>
        <end position="398"/>
    </location>
</feature>
<evidence type="ECO:0008006" key="7">
    <source>
        <dbReference type="Google" id="ProtNLM"/>
    </source>
</evidence>
<dbReference type="InterPro" id="IPR045851">
    <property type="entry name" value="AMP-bd_C_sf"/>
</dbReference>
<comment type="similarity">
    <text evidence="1">Belongs to the ATP-dependent AMP-binding enzyme family.</text>
</comment>
<evidence type="ECO:0000256" key="1">
    <source>
        <dbReference type="ARBA" id="ARBA00006432"/>
    </source>
</evidence>
<dbReference type="GO" id="GO:0016405">
    <property type="term" value="F:CoA-ligase activity"/>
    <property type="evidence" value="ECO:0007669"/>
    <property type="project" value="TreeGrafter"/>
</dbReference>
<dbReference type="Proteomes" id="UP000612746">
    <property type="component" value="Unassembled WGS sequence"/>
</dbReference>
<dbReference type="Pfam" id="PF13193">
    <property type="entry name" value="AMP-binding_C"/>
    <property type="match status" value="1"/>
</dbReference>
<dbReference type="Gene3D" id="2.30.38.10">
    <property type="entry name" value="Luciferase, Domain 3"/>
    <property type="match status" value="1"/>
</dbReference>
<protein>
    <recommendedName>
        <fullName evidence="7">4-coumarate--CoA ligase</fullName>
    </recommendedName>
</protein>
<dbReference type="InterPro" id="IPR000873">
    <property type="entry name" value="AMP-dep_synth/lig_dom"/>
</dbReference>
<evidence type="ECO:0000313" key="6">
    <source>
        <dbReference type="Proteomes" id="UP000612746"/>
    </source>
</evidence>
<dbReference type="AlphaFoldDB" id="A0A8H7PGH3"/>
<dbReference type="OrthoDB" id="1898221at2759"/>
<gene>
    <name evidence="5" type="ORF">INT44_008782</name>
</gene>
<dbReference type="Pfam" id="PF00501">
    <property type="entry name" value="AMP-binding"/>
    <property type="match status" value="1"/>
</dbReference>
<dbReference type="PANTHER" id="PTHR24096:SF149">
    <property type="entry name" value="AMP-BINDING DOMAIN-CONTAINING PROTEIN-RELATED"/>
    <property type="match status" value="1"/>
</dbReference>
<reference evidence="5" key="1">
    <citation type="submission" date="2020-12" db="EMBL/GenBank/DDBJ databases">
        <title>Metabolic potential, ecology and presence of endohyphal bacteria is reflected in genomic diversity of Mucoromycotina.</title>
        <authorList>
            <person name="Muszewska A."/>
            <person name="Okrasinska A."/>
            <person name="Steczkiewicz K."/>
            <person name="Drgas O."/>
            <person name="Orlowska M."/>
            <person name="Perlinska-Lenart U."/>
            <person name="Aleksandrzak-Piekarczyk T."/>
            <person name="Szatraj K."/>
            <person name="Zielenkiewicz U."/>
            <person name="Pilsyk S."/>
            <person name="Malc E."/>
            <person name="Mieczkowski P."/>
            <person name="Kruszewska J.S."/>
            <person name="Biernat P."/>
            <person name="Pawlowska J."/>
        </authorList>
    </citation>
    <scope>NUCLEOTIDE SEQUENCE</scope>
    <source>
        <strain evidence="5">WA0000051536</strain>
    </source>
</reference>
<feature type="domain" description="AMP-binding enzyme C-terminal" evidence="4">
    <location>
        <begin position="449"/>
        <end position="529"/>
    </location>
</feature>
<comment type="caution">
    <text evidence="5">The sequence shown here is derived from an EMBL/GenBank/DDBJ whole genome shotgun (WGS) entry which is preliminary data.</text>
</comment>
<organism evidence="5 6">
    <name type="scientific">Umbelopsis vinacea</name>
    <dbReference type="NCBI Taxonomy" id="44442"/>
    <lineage>
        <taxon>Eukaryota</taxon>
        <taxon>Fungi</taxon>
        <taxon>Fungi incertae sedis</taxon>
        <taxon>Mucoromycota</taxon>
        <taxon>Mucoromycotina</taxon>
        <taxon>Umbelopsidomycetes</taxon>
        <taxon>Umbelopsidales</taxon>
        <taxon>Umbelopsidaceae</taxon>
        <taxon>Umbelopsis</taxon>
    </lineage>
</organism>
<dbReference type="PROSITE" id="PS00455">
    <property type="entry name" value="AMP_BINDING"/>
    <property type="match status" value="1"/>
</dbReference>
<dbReference type="EMBL" id="JAEPRA010000019">
    <property type="protein sequence ID" value="KAG2173430.1"/>
    <property type="molecule type" value="Genomic_DNA"/>
</dbReference>
<proteinExistence type="inferred from homology"/>
<dbReference type="CDD" id="cd05911">
    <property type="entry name" value="Firefly_Luc_like"/>
    <property type="match status" value="1"/>
</dbReference>
<evidence type="ECO:0000259" key="3">
    <source>
        <dbReference type="Pfam" id="PF00501"/>
    </source>
</evidence>
<evidence type="ECO:0000313" key="5">
    <source>
        <dbReference type="EMBL" id="KAG2173430.1"/>
    </source>
</evidence>
<keyword evidence="6" id="KW-1185">Reference proteome</keyword>
<sequence>MVFKSEPLLMMPQTGLTRFIFSNPNSVSDDKPIFIEAESGNVITFGQLRNLSLRLNAGLRRHGFKKGDTLCIYSSNTIDYGVVVHGTIAAGGVVTTANAAYTADELLFQLQESNAKYLVTNDENLDKALEAAAKAGLSQNNVFLFGNRTIKGVRPYTQVILANEEAEAEEYTFEEAKSTTAYLCFSSGTTGRSKGVMSSHLNIAANCVQIAQFMKPYLDYQTARFIGFLPFYHIYGLSCMLHLAPYWGIPVVVMPRFDLVKFCEAIQKYKVTIAHVVPPVLVLLAKEPIVDNYDLSSATHFQCGAAPLSAELSTAVNTRLNTKCVQSYGMTESSPGSHIQPLDDDEHGVIGKMLPGMSAKIVDDNGNEVGLGQRGELWMAGKDPVFLRSCPNIMQGYLNMPEATAATIDSEGYLHTGDVATLDERGTFAIVDRVKELIKYKGFQVAPAELEALLLTCDKVADCAIIGVYDEQQATELPRAYIKVTEGTPQNEATVKELIRFVDSSVANHKKLRGGVRFLDVIPKSAAGKILRKELRVIANAEAQPKFNARL</sequence>